<dbReference type="RefSeq" id="WP_034631354.1">
    <property type="nucleotide sequence ID" value="NZ_JRJU01000024.1"/>
</dbReference>
<dbReference type="Pfam" id="PF01638">
    <property type="entry name" value="HxlR"/>
    <property type="match status" value="1"/>
</dbReference>
<dbReference type="SUPFAM" id="SSF46785">
    <property type="entry name" value="Winged helix' DNA-binding domain"/>
    <property type="match status" value="1"/>
</dbReference>
<dbReference type="EMBL" id="JRJU01000024">
    <property type="protein sequence ID" value="KHF39085.1"/>
    <property type="molecule type" value="Genomic_DNA"/>
</dbReference>
<keyword evidence="3" id="KW-0804">Transcription</keyword>
<dbReference type="OrthoDB" id="9800966at2"/>
<dbReference type="Gene3D" id="1.10.10.10">
    <property type="entry name" value="Winged helix-like DNA-binding domain superfamily/Winged helix DNA-binding domain"/>
    <property type="match status" value="1"/>
</dbReference>
<keyword evidence="6" id="KW-1185">Reference proteome</keyword>
<dbReference type="AlphaFoldDB" id="A0A0B0ICQ2"/>
<accession>A0A0B0ICQ2</accession>
<name>A0A0B0ICQ2_9BACI</name>
<sequence length="102" mass="11934">MDYSQMCPKYEHAIELLGKRWTGLIIRVLLDGPKRFKDIKAQIPDMSDRILTERMKELEQQAIVARSVFPEKPVRIEYSLTEKGLALEPVIESIQSWSENWT</sequence>
<keyword evidence="2" id="KW-0238">DNA-binding</keyword>
<feature type="domain" description="HTH hxlR-type" evidence="4">
    <location>
        <begin position="7"/>
        <end position="102"/>
    </location>
</feature>
<proteinExistence type="predicted"/>
<dbReference type="InterPro" id="IPR036388">
    <property type="entry name" value="WH-like_DNA-bd_sf"/>
</dbReference>
<protein>
    <submittedName>
        <fullName evidence="5">HxlR family transcriptional regulator</fullName>
    </submittedName>
</protein>
<dbReference type="Proteomes" id="UP000030832">
    <property type="component" value="Unassembled WGS sequence"/>
</dbReference>
<gene>
    <name evidence="5" type="ORF">LQ50_17425</name>
</gene>
<evidence type="ECO:0000313" key="6">
    <source>
        <dbReference type="Proteomes" id="UP000030832"/>
    </source>
</evidence>
<dbReference type="GO" id="GO:0003677">
    <property type="term" value="F:DNA binding"/>
    <property type="evidence" value="ECO:0007669"/>
    <property type="project" value="UniProtKB-KW"/>
</dbReference>
<dbReference type="PANTHER" id="PTHR33204:SF37">
    <property type="entry name" value="HTH-TYPE TRANSCRIPTIONAL REGULATOR YODB"/>
    <property type="match status" value="1"/>
</dbReference>
<organism evidence="5 6">
    <name type="scientific">Halalkalibacter okhensis</name>
    <dbReference type="NCBI Taxonomy" id="333138"/>
    <lineage>
        <taxon>Bacteria</taxon>
        <taxon>Bacillati</taxon>
        <taxon>Bacillota</taxon>
        <taxon>Bacilli</taxon>
        <taxon>Bacillales</taxon>
        <taxon>Bacillaceae</taxon>
        <taxon>Halalkalibacter</taxon>
    </lineage>
</organism>
<dbReference type="InterPro" id="IPR002577">
    <property type="entry name" value="HTH_HxlR"/>
</dbReference>
<dbReference type="InterPro" id="IPR036390">
    <property type="entry name" value="WH_DNA-bd_sf"/>
</dbReference>
<reference evidence="5 6" key="1">
    <citation type="submission" date="2014-09" db="EMBL/GenBank/DDBJ databases">
        <title>Genome sequencing and annotation of Bacillus Okhensis strain Kh10-101T.</title>
        <authorList>
            <person name="Prakash J.S."/>
        </authorList>
    </citation>
    <scope>NUCLEOTIDE SEQUENCE [LARGE SCALE GENOMIC DNA]</scope>
    <source>
        <strain evidence="6">Kh10-101T</strain>
    </source>
</reference>
<dbReference type="eggNOG" id="COG1733">
    <property type="taxonomic scope" value="Bacteria"/>
</dbReference>
<dbReference type="PROSITE" id="PS51118">
    <property type="entry name" value="HTH_HXLR"/>
    <property type="match status" value="1"/>
</dbReference>
<evidence type="ECO:0000256" key="1">
    <source>
        <dbReference type="ARBA" id="ARBA00023015"/>
    </source>
</evidence>
<evidence type="ECO:0000256" key="3">
    <source>
        <dbReference type="ARBA" id="ARBA00023163"/>
    </source>
</evidence>
<dbReference type="STRING" id="333138.LQ50_17425"/>
<evidence type="ECO:0000313" key="5">
    <source>
        <dbReference type="EMBL" id="KHF39085.1"/>
    </source>
</evidence>
<evidence type="ECO:0000256" key="2">
    <source>
        <dbReference type="ARBA" id="ARBA00023125"/>
    </source>
</evidence>
<dbReference type="PANTHER" id="PTHR33204">
    <property type="entry name" value="TRANSCRIPTIONAL REGULATOR, MARR FAMILY"/>
    <property type="match status" value="1"/>
</dbReference>
<comment type="caution">
    <text evidence="5">The sequence shown here is derived from an EMBL/GenBank/DDBJ whole genome shotgun (WGS) entry which is preliminary data.</text>
</comment>
<evidence type="ECO:0000259" key="4">
    <source>
        <dbReference type="PROSITE" id="PS51118"/>
    </source>
</evidence>
<keyword evidence="1" id="KW-0805">Transcription regulation</keyword>